<evidence type="ECO:0008006" key="3">
    <source>
        <dbReference type="Google" id="ProtNLM"/>
    </source>
</evidence>
<dbReference type="PANTHER" id="PTHR34875">
    <property type="entry name" value="UPF0237 PROTEIN MJ1558"/>
    <property type="match status" value="1"/>
</dbReference>
<dbReference type="AlphaFoldDB" id="A0A8T0I981"/>
<gene>
    <name evidence="1" type="ORF">KC19_4G089200</name>
</gene>
<dbReference type="InterPro" id="IPR045865">
    <property type="entry name" value="ACT-like_dom_sf"/>
</dbReference>
<comment type="caution">
    <text evidence="1">The sequence shown here is derived from an EMBL/GenBank/DDBJ whole genome shotgun (WGS) entry which is preliminary data.</text>
</comment>
<proteinExistence type="predicted"/>
<dbReference type="InterPro" id="IPR050990">
    <property type="entry name" value="UPF0237/GcvR_regulator"/>
</dbReference>
<name>A0A8T0I981_CERPU</name>
<dbReference type="Proteomes" id="UP000822688">
    <property type="component" value="Chromosome 4"/>
</dbReference>
<dbReference type="PANTHER" id="PTHR34875:SF6">
    <property type="entry name" value="UPF0237 PROTEIN MJ1558"/>
    <property type="match status" value="1"/>
</dbReference>
<dbReference type="Gene3D" id="3.30.70.260">
    <property type="match status" value="2"/>
</dbReference>
<reference evidence="1" key="1">
    <citation type="submission" date="2020-06" db="EMBL/GenBank/DDBJ databases">
        <title>WGS assembly of Ceratodon purpureus strain R40.</title>
        <authorList>
            <person name="Carey S.B."/>
            <person name="Jenkins J."/>
            <person name="Shu S."/>
            <person name="Lovell J.T."/>
            <person name="Sreedasyam A."/>
            <person name="Maumus F."/>
            <person name="Tiley G.P."/>
            <person name="Fernandez-Pozo N."/>
            <person name="Barry K."/>
            <person name="Chen C."/>
            <person name="Wang M."/>
            <person name="Lipzen A."/>
            <person name="Daum C."/>
            <person name="Saski C.A."/>
            <person name="Payton A.C."/>
            <person name="Mcbreen J.C."/>
            <person name="Conrad R.E."/>
            <person name="Kollar L.M."/>
            <person name="Olsson S."/>
            <person name="Huttunen S."/>
            <person name="Landis J.B."/>
            <person name="Wickett N.J."/>
            <person name="Johnson M.G."/>
            <person name="Rensing S.A."/>
            <person name="Grimwood J."/>
            <person name="Schmutz J."/>
            <person name="Mcdaniel S.F."/>
        </authorList>
    </citation>
    <scope>NUCLEOTIDE SEQUENCE</scope>
    <source>
        <strain evidence="1">R40</strain>
    </source>
</reference>
<protein>
    <recommendedName>
        <fullName evidence="3">Glycine cleavage system transcriptional repressor</fullName>
    </recommendedName>
</protein>
<dbReference type="Pfam" id="PF13740">
    <property type="entry name" value="ACT_6"/>
    <property type="match status" value="1"/>
</dbReference>
<evidence type="ECO:0000313" key="2">
    <source>
        <dbReference type="Proteomes" id="UP000822688"/>
    </source>
</evidence>
<keyword evidence="2" id="KW-1185">Reference proteome</keyword>
<dbReference type="EMBL" id="CM026424">
    <property type="protein sequence ID" value="KAG0579301.1"/>
    <property type="molecule type" value="Genomic_DNA"/>
</dbReference>
<sequence>MMQRAGAKLPELWRCGSSSLLRHLPLCTLPDPQEETHSGVQGLVVTALGPDRPGIVAGLSKRVLDCGGNFEISRMSRLAGEFSISLLVTFDVTTTRKAEQLCSSLQQIEGLQVNTRWISDDRLKQTRPLQKYGKILLRGVDNPGLVYNLSEYLSSHGINIESLETHTQEAPSGSGTLFMMEGVIAMPVGLSTATFLHNLNTLQATLGAEISISDLPSPVQKFAPSCPQESS</sequence>
<evidence type="ECO:0000313" key="1">
    <source>
        <dbReference type="EMBL" id="KAG0579301.1"/>
    </source>
</evidence>
<accession>A0A8T0I981</accession>
<dbReference type="SUPFAM" id="SSF55021">
    <property type="entry name" value="ACT-like"/>
    <property type="match status" value="2"/>
</dbReference>
<organism evidence="1 2">
    <name type="scientific">Ceratodon purpureus</name>
    <name type="common">Fire moss</name>
    <name type="synonym">Dicranum purpureum</name>
    <dbReference type="NCBI Taxonomy" id="3225"/>
    <lineage>
        <taxon>Eukaryota</taxon>
        <taxon>Viridiplantae</taxon>
        <taxon>Streptophyta</taxon>
        <taxon>Embryophyta</taxon>
        <taxon>Bryophyta</taxon>
        <taxon>Bryophytina</taxon>
        <taxon>Bryopsida</taxon>
        <taxon>Dicranidae</taxon>
        <taxon>Pseudoditrichales</taxon>
        <taxon>Ditrichaceae</taxon>
        <taxon>Ceratodon</taxon>
    </lineage>
</organism>